<reference evidence="4" key="1">
    <citation type="submission" date="2024-02" db="UniProtKB">
        <authorList>
            <consortium name="WormBaseParasite"/>
        </authorList>
    </citation>
    <scope>IDENTIFICATION</scope>
</reference>
<organism evidence="3 4">
    <name type="scientific">Mesorhabditis belari</name>
    <dbReference type="NCBI Taxonomy" id="2138241"/>
    <lineage>
        <taxon>Eukaryota</taxon>
        <taxon>Metazoa</taxon>
        <taxon>Ecdysozoa</taxon>
        <taxon>Nematoda</taxon>
        <taxon>Chromadorea</taxon>
        <taxon>Rhabditida</taxon>
        <taxon>Rhabditina</taxon>
        <taxon>Rhabditomorpha</taxon>
        <taxon>Rhabditoidea</taxon>
        <taxon>Rhabditidae</taxon>
        <taxon>Mesorhabditinae</taxon>
        <taxon>Mesorhabditis</taxon>
    </lineage>
</organism>
<feature type="compositionally biased region" description="Polar residues" evidence="1">
    <location>
        <begin position="128"/>
        <end position="139"/>
    </location>
</feature>
<evidence type="ECO:0000256" key="2">
    <source>
        <dbReference type="SAM" id="SignalP"/>
    </source>
</evidence>
<accession>A0AAF3FJ37</accession>
<keyword evidence="3" id="KW-1185">Reference proteome</keyword>
<dbReference type="Proteomes" id="UP000887575">
    <property type="component" value="Unassembled WGS sequence"/>
</dbReference>
<evidence type="ECO:0000256" key="1">
    <source>
        <dbReference type="SAM" id="MobiDB-lite"/>
    </source>
</evidence>
<evidence type="ECO:0000313" key="4">
    <source>
        <dbReference type="WBParaSite" id="MBELARI_LOCUS7112"/>
    </source>
</evidence>
<keyword evidence="2" id="KW-0732">Signal</keyword>
<name>A0AAF3FJ37_9BILA</name>
<proteinExistence type="predicted"/>
<feature type="region of interest" description="Disordered" evidence="1">
    <location>
        <begin position="92"/>
        <end position="160"/>
    </location>
</feature>
<sequence>MRTILVIAVIAFLAVNAKKQKGQNVERPMKVEQMPCPYMREQAMAQMDPLSRANAEYQICKQNCLMKHQHQQMQTTTEQKVDQLRKELADAEAFLQQMGQAEGQDGHQQLQDGHDQQTGFGHHPAGVHQSSQMSDNQRQAAKPHSINHGSGPSHPADYKI</sequence>
<dbReference type="WBParaSite" id="MBELARI_LOCUS7112">
    <property type="protein sequence ID" value="MBELARI_LOCUS7112"/>
    <property type="gene ID" value="MBELARI_LOCUS7112"/>
</dbReference>
<dbReference type="AlphaFoldDB" id="A0AAF3FJ37"/>
<feature type="chain" id="PRO_5042146870" evidence="2">
    <location>
        <begin position="18"/>
        <end position="160"/>
    </location>
</feature>
<protein>
    <submittedName>
        <fullName evidence="4">Uncharacterized protein</fullName>
    </submittedName>
</protein>
<evidence type="ECO:0000313" key="3">
    <source>
        <dbReference type="Proteomes" id="UP000887575"/>
    </source>
</evidence>
<feature type="signal peptide" evidence="2">
    <location>
        <begin position="1"/>
        <end position="17"/>
    </location>
</feature>